<evidence type="ECO:0000256" key="1">
    <source>
        <dbReference type="SAM" id="MobiDB-lite"/>
    </source>
</evidence>
<evidence type="ECO:0000313" key="3">
    <source>
        <dbReference type="Proteomes" id="UP001183629"/>
    </source>
</evidence>
<evidence type="ECO:0008006" key="4">
    <source>
        <dbReference type="Google" id="ProtNLM"/>
    </source>
</evidence>
<dbReference type="AlphaFoldDB" id="A0AAE4CWJ8"/>
<proteinExistence type="predicted"/>
<gene>
    <name evidence="2" type="ORF">J2S44_006797</name>
</gene>
<comment type="caution">
    <text evidence="2">The sequence shown here is derived from an EMBL/GenBank/DDBJ whole genome shotgun (WGS) entry which is preliminary data.</text>
</comment>
<evidence type="ECO:0000313" key="2">
    <source>
        <dbReference type="EMBL" id="MDR7326547.1"/>
    </source>
</evidence>
<dbReference type="EMBL" id="JAVDYC010000001">
    <property type="protein sequence ID" value="MDR7326547.1"/>
    <property type="molecule type" value="Genomic_DNA"/>
</dbReference>
<dbReference type="Proteomes" id="UP001183629">
    <property type="component" value="Unassembled WGS sequence"/>
</dbReference>
<keyword evidence="3" id="KW-1185">Reference proteome</keyword>
<organism evidence="2 3">
    <name type="scientific">Catenuloplanes niger</name>
    <dbReference type="NCBI Taxonomy" id="587534"/>
    <lineage>
        <taxon>Bacteria</taxon>
        <taxon>Bacillati</taxon>
        <taxon>Actinomycetota</taxon>
        <taxon>Actinomycetes</taxon>
        <taxon>Micromonosporales</taxon>
        <taxon>Micromonosporaceae</taxon>
        <taxon>Catenuloplanes</taxon>
    </lineage>
</organism>
<dbReference type="RefSeq" id="WP_310422425.1">
    <property type="nucleotide sequence ID" value="NZ_JAVDYC010000001.1"/>
</dbReference>
<feature type="compositionally biased region" description="Low complexity" evidence="1">
    <location>
        <begin position="127"/>
        <end position="142"/>
    </location>
</feature>
<reference evidence="2 3" key="1">
    <citation type="submission" date="2023-07" db="EMBL/GenBank/DDBJ databases">
        <title>Sequencing the genomes of 1000 actinobacteria strains.</title>
        <authorList>
            <person name="Klenk H.-P."/>
        </authorList>
    </citation>
    <scope>NUCLEOTIDE SEQUENCE [LARGE SCALE GENOMIC DNA]</scope>
    <source>
        <strain evidence="2 3">DSM 44711</strain>
    </source>
</reference>
<sequence length="174" mass="18698">MADDAEFGRSVFYRRAVFRDSTFAERVGFSRALFFGDVLFRGAEPAATDFDGCRFLGRADFSQVVFHAGIRMRDLEFGEPIALTGSITGSTTDRLWVPGGWEIGAELDGVPAYFSVAEASRTPLEPDGPAADPGSAGHAAADLTEVHPGVIAARSTRPTQFARALGTNEPPTRR</sequence>
<protein>
    <recommendedName>
        <fullName evidence="4">Pentapeptide repeat-containing protein</fullName>
    </recommendedName>
</protein>
<name>A0AAE4CWJ8_9ACTN</name>
<accession>A0AAE4CWJ8</accession>
<feature type="region of interest" description="Disordered" evidence="1">
    <location>
        <begin position="123"/>
        <end position="174"/>
    </location>
</feature>